<dbReference type="AlphaFoldDB" id="A0A426YFN7"/>
<evidence type="ECO:0000313" key="2">
    <source>
        <dbReference type="Proteomes" id="UP000287651"/>
    </source>
</evidence>
<sequence length="159" mass="18194">MCTEMTGYSLPSDRKVILGSQWCLGLFSISAQEYALRAEELSPPMAGPPTITLICFSMGPFRQSEGSLMLRRELSEDIGSLPRWRKGVHRKKTETSQKIVGGSRKASRELERHGPRIKLRHRAKVLTMRWDLPWEFTEGIEKLVGNALGDRREIIRRRS</sequence>
<evidence type="ECO:0000313" key="1">
    <source>
        <dbReference type="EMBL" id="RRT50548.1"/>
    </source>
</evidence>
<dbReference type="EMBL" id="AMZH03012705">
    <property type="protein sequence ID" value="RRT50548.1"/>
    <property type="molecule type" value="Genomic_DNA"/>
</dbReference>
<gene>
    <name evidence="1" type="ORF">B296_00013305</name>
</gene>
<reference evidence="1 2" key="1">
    <citation type="journal article" date="2014" name="Agronomy (Basel)">
        <title>A Draft Genome Sequence for Ensete ventricosum, the Drought-Tolerant Tree Against Hunger.</title>
        <authorList>
            <person name="Harrison J."/>
            <person name="Moore K.A."/>
            <person name="Paszkiewicz K."/>
            <person name="Jones T."/>
            <person name="Grant M."/>
            <person name="Ambacheew D."/>
            <person name="Muzemil S."/>
            <person name="Studholme D.J."/>
        </authorList>
    </citation>
    <scope>NUCLEOTIDE SEQUENCE [LARGE SCALE GENOMIC DNA]</scope>
</reference>
<accession>A0A426YFN7</accession>
<organism evidence="1 2">
    <name type="scientific">Ensete ventricosum</name>
    <name type="common">Abyssinian banana</name>
    <name type="synonym">Musa ensete</name>
    <dbReference type="NCBI Taxonomy" id="4639"/>
    <lineage>
        <taxon>Eukaryota</taxon>
        <taxon>Viridiplantae</taxon>
        <taxon>Streptophyta</taxon>
        <taxon>Embryophyta</taxon>
        <taxon>Tracheophyta</taxon>
        <taxon>Spermatophyta</taxon>
        <taxon>Magnoliopsida</taxon>
        <taxon>Liliopsida</taxon>
        <taxon>Zingiberales</taxon>
        <taxon>Musaceae</taxon>
        <taxon>Ensete</taxon>
    </lineage>
</organism>
<name>A0A426YFN7_ENSVE</name>
<protein>
    <submittedName>
        <fullName evidence="1">Uncharacterized protein</fullName>
    </submittedName>
</protein>
<dbReference type="Proteomes" id="UP000287651">
    <property type="component" value="Unassembled WGS sequence"/>
</dbReference>
<proteinExistence type="predicted"/>
<comment type="caution">
    <text evidence="1">The sequence shown here is derived from an EMBL/GenBank/DDBJ whole genome shotgun (WGS) entry which is preliminary data.</text>
</comment>